<gene>
    <name evidence="13" type="ORF">MAAFP003_1138</name>
</gene>
<reference evidence="13" key="1">
    <citation type="submission" date="2018-01" db="EMBL/GenBank/DDBJ databases">
        <authorList>
            <consortium name="Urmite Genomes"/>
        </authorList>
    </citation>
    <scope>NUCLEOTIDE SEQUENCE [LARGE SCALE GENOMIC DNA]</scope>
    <source>
        <strain evidence="13">AFP003</strain>
    </source>
</reference>
<evidence type="ECO:0000256" key="2">
    <source>
        <dbReference type="ARBA" id="ARBA00022475"/>
    </source>
</evidence>
<keyword evidence="2" id="KW-1003">Cell membrane</keyword>
<keyword evidence="7" id="KW-0460">Magnesium</keyword>
<dbReference type="InterPro" id="IPR036412">
    <property type="entry name" value="HAD-like_sf"/>
</dbReference>
<comment type="subcellular location">
    <subcellularLocation>
        <location evidence="1">Cell membrane</location>
        <topology evidence="1">Multi-pass membrane protein</topology>
    </subcellularLocation>
</comment>
<evidence type="ECO:0000256" key="5">
    <source>
        <dbReference type="ARBA" id="ARBA00022741"/>
    </source>
</evidence>
<evidence type="ECO:0000256" key="9">
    <source>
        <dbReference type="ARBA" id="ARBA00023136"/>
    </source>
</evidence>
<proteinExistence type="predicted"/>
<dbReference type="SUPFAM" id="SSF81653">
    <property type="entry name" value="Calcium ATPase, transduction domain A"/>
    <property type="match status" value="1"/>
</dbReference>
<dbReference type="InterPro" id="IPR008250">
    <property type="entry name" value="ATPase_P-typ_transduc_dom_A_sf"/>
</dbReference>
<feature type="transmembrane region" description="Helical" evidence="11">
    <location>
        <begin position="743"/>
        <end position="762"/>
    </location>
</feature>
<sequence>VCALVEPDPEAGLTAHEAARRLAAVGPNDIERVPPLPKWKKIVSQFRSPLIYLLLAALLASLVVWALEGAAGWPVDALVIGVILVLNAALGYGQEAHAERAVDALARMTTTTATVVRDGIECRVAASEVVPGDVLLLTEGDAVAADARLLSADGLQVLESALTGESEPARKDPRTLAEATALDEKAGMVFKGTAVAKGAGRAVVTATGMATQTGQIAGLVRAVDDTATPLQREIDRASRVLGIAVLILGVVVIASIFIVFGVHSADDVVTAVLLGVSLAVAAVPEGLPAIMSVVLALGTRRMADENAVVKQLSSAETLGSASVVCSGKTGTLTTGEMTVVRILTPAGDVSVTGAGYRPEGTFEHDGVQLREGENLWRQTALVLGARAAGANASLREQDGQRIAEGDPIEAAFLIAQTKLGAAPSPSPRVTKGEPDAVLARCTQVRIGDRLVPLDTATKATIRCGAERLTRDGLHAVAVACPAAADRPDQPLAYLGMVGLTDPPRPGAATAIADAHRAGVRVVMITGDHPRAAARIARELGIEDNESAVSGAEIAAQTDDQLRQTVRRHSQYTQLGPADKLRIIGALQADHEIVAVTGEGTNDAPALKSADIGIAMGRTGTDVAREAANMILADDNFATIVRAIREGRGIFANIKKSLRYLLSSNMGEVLTVFFGVVLAGAIGLSQAHTVALPLLATQILWINLLTDGAPALALGADPQTEDLMGLPPRAASDRVIDRRMWNNIVVIGAAVAAATLLTIHLYVPGGPLPSSLDTARTAGFTVLVLTQLFNTLNARSETQTVFRGLFANGWLWAAIAFSALLQVAVVQLPLLNTAFTTEPLSLSQWLVCIAMSSTVLWVSEIRKVILRRGGCRTYGATR</sequence>
<dbReference type="Proteomes" id="UP000236318">
    <property type="component" value="Unassembled WGS sequence"/>
</dbReference>
<dbReference type="Pfam" id="PF00690">
    <property type="entry name" value="Cation_ATPase_N"/>
    <property type="match status" value="1"/>
</dbReference>
<dbReference type="Pfam" id="PF00702">
    <property type="entry name" value="Hydrolase"/>
    <property type="match status" value="1"/>
</dbReference>
<feature type="transmembrane region" description="Helical" evidence="11">
    <location>
        <begin position="841"/>
        <end position="858"/>
    </location>
</feature>
<dbReference type="EMBL" id="FXEG02000002">
    <property type="protein sequence ID" value="SOX52472.1"/>
    <property type="molecule type" value="Genomic_DNA"/>
</dbReference>
<dbReference type="Gene3D" id="1.20.1110.10">
    <property type="entry name" value="Calcium-transporting ATPase, transmembrane domain"/>
    <property type="match status" value="2"/>
</dbReference>
<dbReference type="Gene3D" id="3.40.50.1000">
    <property type="entry name" value="HAD superfamily/HAD-like"/>
    <property type="match status" value="2"/>
</dbReference>
<dbReference type="PRINTS" id="PR00120">
    <property type="entry name" value="HATPASE"/>
</dbReference>
<dbReference type="InterPro" id="IPR023299">
    <property type="entry name" value="ATPase_P-typ_cyto_dom_N"/>
</dbReference>
<name>A0A2K4Y6R2_9MYCO</name>
<evidence type="ECO:0000256" key="4">
    <source>
        <dbReference type="ARBA" id="ARBA00022723"/>
    </source>
</evidence>
<dbReference type="InterPro" id="IPR001757">
    <property type="entry name" value="P_typ_ATPase"/>
</dbReference>
<evidence type="ECO:0000313" key="14">
    <source>
        <dbReference type="Proteomes" id="UP000236318"/>
    </source>
</evidence>
<feature type="non-terminal residue" evidence="13">
    <location>
        <position position="1"/>
    </location>
</feature>
<feature type="transmembrane region" description="Helical" evidence="11">
    <location>
        <begin position="664"/>
        <end position="683"/>
    </location>
</feature>
<dbReference type="InterPro" id="IPR059000">
    <property type="entry name" value="ATPase_P-type_domA"/>
</dbReference>
<dbReference type="Pfam" id="PF00689">
    <property type="entry name" value="Cation_ATPase_C"/>
    <property type="match status" value="1"/>
</dbReference>
<evidence type="ECO:0000256" key="10">
    <source>
        <dbReference type="ARBA" id="ARBA00049360"/>
    </source>
</evidence>
<dbReference type="SUPFAM" id="SSF81665">
    <property type="entry name" value="Calcium ATPase, transmembrane domain M"/>
    <property type="match status" value="1"/>
</dbReference>
<dbReference type="Gene3D" id="3.40.1110.10">
    <property type="entry name" value="Calcium-transporting ATPase, cytoplasmic domain N"/>
    <property type="match status" value="2"/>
</dbReference>
<organism evidence="13 14">
    <name type="scientific">Mycobacterium ahvazicum</name>
    <dbReference type="NCBI Taxonomy" id="1964395"/>
    <lineage>
        <taxon>Bacteria</taxon>
        <taxon>Bacillati</taxon>
        <taxon>Actinomycetota</taxon>
        <taxon>Actinomycetes</taxon>
        <taxon>Mycobacteriales</taxon>
        <taxon>Mycobacteriaceae</taxon>
        <taxon>Mycobacterium</taxon>
        <taxon>Mycobacterium simiae complex</taxon>
    </lineage>
</organism>
<feature type="transmembrane region" description="Helical" evidence="11">
    <location>
        <begin position="50"/>
        <end position="67"/>
    </location>
</feature>
<dbReference type="InterPro" id="IPR023214">
    <property type="entry name" value="HAD_sf"/>
</dbReference>
<dbReference type="SUPFAM" id="SSF81660">
    <property type="entry name" value="Metal cation-transporting ATPase, ATP-binding domain N"/>
    <property type="match status" value="1"/>
</dbReference>
<keyword evidence="5" id="KW-0547">Nucleotide-binding</keyword>
<evidence type="ECO:0000256" key="7">
    <source>
        <dbReference type="ARBA" id="ARBA00022842"/>
    </source>
</evidence>
<comment type="caution">
    <text evidence="13">The sequence shown here is derived from an EMBL/GenBank/DDBJ whole genome shotgun (WGS) entry which is preliminary data.</text>
</comment>
<evidence type="ECO:0000256" key="8">
    <source>
        <dbReference type="ARBA" id="ARBA00022989"/>
    </source>
</evidence>
<dbReference type="PANTHER" id="PTHR24093">
    <property type="entry name" value="CATION TRANSPORTING ATPASE"/>
    <property type="match status" value="1"/>
</dbReference>
<evidence type="ECO:0000256" key="6">
    <source>
        <dbReference type="ARBA" id="ARBA00022840"/>
    </source>
</evidence>
<dbReference type="GO" id="GO:0005388">
    <property type="term" value="F:P-type calcium transporter activity"/>
    <property type="evidence" value="ECO:0007669"/>
    <property type="project" value="TreeGrafter"/>
</dbReference>
<dbReference type="Pfam" id="PF00122">
    <property type="entry name" value="E1-E2_ATPase"/>
    <property type="match status" value="1"/>
</dbReference>
<feature type="transmembrane region" description="Helical" evidence="11">
    <location>
        <begin position="774"/>
        <end position="792"/>
    </location>
</feature>
<dbReference type="GO" id="GO:0046872">
    <property type="term" value="F:metal ion binding"/>
    <property type="evidence" value="ECO:0007669"/>
    <property type="project" value="UniProtKB-KW"/>
</dbReference>
<keyword evidence="6" id="KW-0067">ATP-binding</keyword>
<dbReference type="InterPro" id="IPR004014">
    <property type="entry name" value="ATPase_P-typ_cation-transptr_N"/>
</dbReference>
<dbReference type="Gene3D" id="2.70.150.10">
    <property type="entry name" value="Calcium-transporting ATPase, cytoplasmic transduction domain A"/>
    <property type="match status" value="1"/>
</dbReference>
<keyword evidence="3 11" id="KW-0812">Transmembrane</keyword>
<keyword evidence="8 11" id="KW-1133">Transmembrane helix</keyword>
<keyword evidence="9 11" id="KW-0472">Membrane</keyword>
<dbReference type="SUPFAM" id="SSF56784">
    <property type="entry name" value="HAD-like"/>
    <property type="match status" value="1"/>
</dbReference>
<evidence type="ECO:0000259" key="12">
    <source>
        <dbReference type="SMART" id="SM00831"/>
    </source>
</evidence>
<feature type="transmembrane region" description="Helical" evidence="11">
    <location>
        <begin position="240"/>
        <end position="262"/>
    </location>
</feature>
<comment type="catalytic activity">
    <reaction evidence="10">
        <text>ATP + H2O = ADP + phosphate + H(+)</text>
        <dbReference type="Rhea" id="RHEA:13065"/>
        <dbReference type="ChEBI" id="CHEBI:15377"/>
        <dbReference type="ChEBI" id="CHEBI:15378"/>
        <dbReference type="ChEBI" id="CHEBI:30616"/>
        <dbReference type="ChEBI" id="CHEBI:43474"/>
        <dbReference type="ChEBI" id="CHEBI:456216"/>
    </reaction>
</comment>
<dbReference type="GO" id="GO:0005524">
    <property type="term" value="F:ATP binding"/>
    <property type="evidence" value="ECO:0007669"/>
    <property type="project" value="UniProtKB-KW"/>
</dbReference>
<feature type="domain" description="Cation-transporting P-type ATPase N-terminal" evidence="12">
    <location>
        <begin position="1"/>
        <end position="66"/>
    </location>
</feature>
<dbReference type="InterPro" id="IPR023298">
    <property type="entry name" value="ATPase_P-typ_TM_dom_sf"/>
</dbReference>
<dbReference type="PANTHER" id="PTHR24093:SF513">
    <property type="entry name" value="CATION-TRANSPORTING ATPASE I-RELATED"/>
    <property type="match status" value="1"/>
</dbReference>
<feature type="transmembrane region" description="Helical" evidence="11">
    <location>
        <begin position="73"/>
        <end position="92"/>
    </location>
</feature>
<evidence type="ECO:0000256" key="3">
    <source>
        <dbReference type="ARBA" id="ARBA00022692"/>
    </source>
</evidence>
<feature type="transmembrane region" description="Helical" evidence="11">
    <location>
        <begin position="804"/>
        <end position="829"/>
    </location>
</feature>
<protein>
    <submittedName>
        <fullName evidence="13">Cation-translocating P-type ATPase</fullName>
    </submittedName>
</protein>
<dbReference type="GO" id="GO:0005886">
    <property type="term" value="C:plasma membrane"/>
    <property type="evidence" value="ECO:0007669"/>
    <property type="project" value="UniProtKB-SubCell"/>
</dbReference>
<evidence type="ECO:0000256" key="11">
    <source>
        <dbReference type="SAM" id="Phobius"/>
    </source>
</evidence>
<dbReference type="SMART" id="SM00831">
    <property type="entry name" value="Cation_ATPase_N"/>
    <property type="match status" value="1"/>
</dbReference>
<dbReference type="PRINTS" id="PR00119">
    <property type="entry name" value="CATATPASE"/>
</dbReference>
<keyword evidence="4" id="KW-0479">Metal-binding</keyword>
<dbReference type="AlphaFoldDB" id="A0A2K4Y6R2"/>
<dbReference type="NCBIfam" id="TIGR01494">
    <property type="entry name" value="ATPase_P-type"/>
    <property type="match status" value="2"/>
</dbReference>
<evidence type="ECO:0000256" key="1">
    <source>
        <dbReference type="ARBA" id="ARBA00004651"/>
    </source>
</evidence>
<keyword evidence="14" id="KW-1185">Reference proteome</keyword>
<dbReference type="GO" id="GO:0016887">
    <property type="term" value="F:ATP hydrolysis activity"/>
    <property type="evidence" value="ECO:0007669"/>
    <property type="project" value="InterPro"/>
</dbReference>
<evidence type="ECO:0000313" key="13">
    <source>
        <dbReference type="EMBL" id="SOX52472.1"/>
    </source>
</evidence>
<dbReference type="InterPro" id="IPR006068">
    <property type="entry name" value="ATPase_P-typ_cation-transptr_C"/>
</dbReference>
<feature type="transmembrane region" description="Helical" evidence="11">
    <location>
        <begin position="689"/>
        <end position="713"/>
    </location>
</feature>
<feature type="transmembrane region" description="Helical" evidence="11">
    <location>
        <begin position="268"/>
        <end position="297"/>
    </location>
</feature>
<accession>A0A2K4Y6R2</accession>